<keyword evidence="1" id="KW-0802">TPR repeat</keyword>
<protein>
    <recommendedName>
        <fullName evidence="5">Cns1/TTC4 wheel domain-containing protein</fullName>
    </recommendedName>
</protein>
<evidence type="ECO:0000256" key="2">
    <source>
        <dbReference type="SAM" id="MobiDB-lite"/>
    </source>
</evidence>
<gene>
    <name evidence="3" type="ORF">OEZ85_013474</name>
</gene>
<dbReference type="InterPro" id="IPR051966">
    <property type="entry name" value="RPAP3"/>
</dbReference>
<sequence length="285" mass="32062">MQLPHCSDVEDFIDNVSEVSRLIESLKAGTISPEYVDKKIAARTAQQEQQKGSPAAPSTPQATSKQASSDSADEAAEKDDAERKGEAARQAELLRKVEELKTNRARKLRARQRFDEYSQQQNTQAYATDYAKWDLWCPSDEEDDMLNSIPPNNPAFRAMERDINDRHARWVLSHHEAGTWGMQSTCTADWMVEQRQIAERQRQAGNAAFKAQQYSEALRCYQAGLEVQRHSMALHANAAAAALKLQCYVQALEHCDKVGAYRTVIRFRAGKPVLVMPATAVLKRP</sequence>
<proteinExistence type="predicted"/>
<feature type="compositionally biased region" description="Basic and acidic residues" evidence="2">
    <location>
        <begin position="78"/>
        <end position="88"/>
    </location>
</feature>
<dbReference type="SUPFAM" id="SSF48452">
    <property type="entry name" value="TPR-like"/>
    <property type="match status" value="1"/>
</dbReference>
<dbReference type="PANTHER" id="PTHR46423:SF1">
    <property type="entry name" value="RNA POLYMERASE II-ASSOCIATED PROTEIN 3"/>
    <property type="match status" value="1"/>
</dbReference>
<name>A0ABY8US78_TETOB</name>
<evidence type="ECO:0000313" key="3">
    <source>
        <dbReference type="EMBL" id="WIA23794.1"/>
    </source>
</evidence>
<dbReference type="Proteomes" id="UP001244341">
    <property type="component" value="Chromosome 17b"/>
</dbReference>
<keyword evidence="4" id="KW-1185">Reference proteome</keyword>
<dbReference type="PANTHER" id="PTHR46423">
    <property type="entry name" value="RNA POLYMERASE II-ASSOCIATED PROTEIN 3"/>
    <property type="match status" value="1"/>
</dbReference>
<feature type="region of interest" description="Disordered" evidence="2">
    <location>
        <begin position="39"/>
        <end position="88"/>
    </location>
</feature>
<accession>A0ABY8US78</accession>
<organism evidence="3 4">
    <name type="scientific">Tetradesmus obliquus</name>
    <name type="common">Green alga</name>
    <name type="synonym">Acutodesmus obliquus</name>
    <dbReference type="NCBI Taxonomy" id="3088"/>
    <lineage>
        <taxon>Eukaryota</taxon>
        <taxon>Viridiplantae</taxon>
        <taxon>Chlorophyta</taxon>
        <taxon>core chlorophytes</taxon>
        <taxon>Chlorophyceae</taxon>
        <taxon>CS clade</taxon>
        <taxon>Sphaeropleales</taxon>
        <taxon>Scenedesmaceae</taxon>
        <taxon>Tetradesmus</taxon>
    </lineage>
</organism>
<evidence type="ECO:0000256" key="1">
    <source>
        <dbReference type="ARBA" id="ARBA00022803"/>
    </source>
</evidence>
<evidence type="ECO:0008006" key="5">
    <source>
        <dbReference type="Google" id="ProtNLM"/>
    </source>
</evidence>
<dbReference type="Gene3D" id="1.25.40.10">
    <property type="entry name" value="Tetratricopeptide repeat domain"/>
    <property type="match status" value="1"/>
</dbReference>
<dbReference type="InterPro" id="IPR011990">
    <property type="entry name" value="TPR-like_helical_dom_sf"/>
</dbReference>
<feature type="compositionally biased region" description="Polar residues" evidence="2">
    <location>
        <begin position="44"/>
        <end position="63"/>
    </location>
</feature>
<dbReference type="EMBL" id="CP126224">
    <property type="protein sequence ID" value="WIA23794.1"/>
    <property type="molecule type" value="Genomic_DNA"/>
</dbReference>
<evidence type="ECO:0000313" key="4">
    <source>
        <dbReference type="Proteomes" id="UP001244341"/>
    </source>
</evidence>
<reference evidence="3 4" key="1">
    <citation type="submission" date="2023-05" db="EMBL/GenBank/DDBJ databases">
        <title>A 100% complete, gapless, phased diploid assembly of the Scenedesmus obliquus UTEX 3031 genome.</title>
        <authorList>
            <person name="Biondi T.C."/>
            <person name="Hanschen E.R."/>
            <person name="Kwon T."/>
            <person name="Eng W."/>
            <person name="Kruse C.P.S."/>
            <person name="Koehler S.I."/>
            <person name="Kunde Y."/>
            <person name="Gleasner C.D."/>
            <person name="You Mak K.T."/>
            <person name="Polle J."/>
            <person name="Hovde B.T."/>
            <person name="Starkenburg S.R."/>
        </authorList>
    </citation>
    <scope>NUCLEOTIDE SEQUENCE [LARGE SCALE GENOMIC DNA]</scope>
    <source>
        <strain evidence="3 4">DOE0152z</strain>
    </source>
</reference>